<feature type="compositionally biased region" description="Basic and acidic residues" evidence="9">
    <location>
        <begin position="459"/>
        <end position="470"/>
    </location>
</feature>
<comment type="catalytic activity">
    <reaction evidence="7">
        <text>L-threonyl-[protein] + ATP = O-phospho-L-threonyl-[protein] + ADP + H(+)</text>
        <dbReference type="Rhea" id="RHEA:46608"/>
        <dbReference type="Rhea" id="RHEA-COMP:11060"/>
        <dbReference type="Rhea" id="RHEA-COMP:11605"/>
        <dbReference type="ChEBI" id="CHEBI:15378"/>
        <dbReference type="ChEBI" id="CHEBI:30013"/>
        <dbReference type="ChEBI" id="CHEBI:30616"/>
        <dbReference type="ChEBI" id="CHEBI:61977"/>
        <dbReference type="ChEBI" id="CHEBI:456216"/>
        <dbReference type="EC" id="2.7.11.1"/>
    </reaction>
</comment>
<evidence type="ECO:0000256" key="9">
    <source>
        <dbReference type="SAM" id="MobiDB-lite"/>
    </source>
</evidence>
<sequence>MSRASRETAPPRNTENDWFNASIMQSILVPQEYPVGESLSNESLSAQVGKQFSRIAENALQPAARKSSQKLISSSHRFSSVGGIPHSHHVKKSNTQPPQKQDSVSMRPTNSPTFDSNCPFEESRIHPSPSMQVNFELGSSNNKQASGQSKRRSTSSFRTSSTSSKPSGMLSRQHTDSSGSGRFAYLDSPGILKAAPSCPGFLDPVQPSKFQPTVTRKTAEGQPMPLTKSSECKTESSGNAPASRLRVNTTTVGLDFYRIQETIGTGNFSQVKLATHILTKELVAIKVLDKTRMNTSTQKLLMREISILECLHHPNIIRLYEVVETLTRLHLVMEYVAGGDLNKRIARYGKFSEPEAKIIFAQLVSAVNHLHEKNIFHRDIKADNILFTSRAPGAAMNPHTAAAYPLEGHHVARARKVRPPIRRWLRVRSRDVHINQRSLSESSRASGQAGSYGTSSGLTERERRDVREKSSPWSNKSRATEEGTIHGISLTDRALSPEDYRVKLADFGFSRLAMSSDQALTTFCGSPAYAAPELFEAQNYQGGPVDVWALGIVLFFLLTGLLPYRGSTVGQVRRLVLENRGSQPPAWLSPAATALYSRLTARLPSERPTVSQLIEFAGQTGPSSKDAGLGGGDQFDATTMMEAKEMLWAKWLYGQSFPKALPRFNRCAPLLSSMKENASKRVDAASHTGITVVKDRGSSPSVQQPSQSYSSIKSVNPSLFSLNTQESEVSSSSNNNNNGSRESIIEKKKASLLVTPSKRPSSEEIELEAARLLMKLGVTREEVAAAKNMEARSAVTGAYRIILHRLHKARRFSNLDAHEKNPSSEGTSLHVTSLAVSSADGTMSTKSAKSPHTIRARPAKRISRRTSRLCELL</sequence>
<feature type="region of interest" description="Disordered" evidence="9">
    <location>
        <begin position="836"/>
        <end position="865"/>
    </location>
</feature>
<dbReference type="PROSITE" id="PS00107">
    <property type="entry name" value="PROTEIN_KINASE_ATP"/>
    <property type="match status" value="1"/>
</dbReference>
<reference evidence="11 12" key="1">
    <citation type="journal article" date="2018" name="Biotechnol. Adv.">
        <title>Improved genomic resources and new bioinformatic workflow for the carcinogenic parasite Clonorchis sinensis: Biotechnological implications.</title>
        <authorList>
            <person name="Wang D."/>
            <person name="Korhonen P.K."/>
            <person name="Gasser R.B."/>
            <person name="Young N.D."/>
        </authorList>
    </citation>
    <scope>NUCLEOTIDE SEQUENCE [LARGE SCALE GENOMIC DNA]</scope>
    <source>
        <strain evidence="11">Cs-k2</strain>
    </source>
</reference>
<dbReference type="GO" id="GO:0005524">
    <property type="term" value="F:ATP binding"/>
    <property type="evidence" value="ECO:0007669"/>
    <property type="project" value="UniProtKB-UniRule"/>
</dbReference>
<evidence type="ECO:0000256" key="2">
    <source>
        <dbReference type="ARBA" id="ARBA00022527"/>
    </source>
</evidence>
<feature type="compositionally biased region" description="Polar residues" evidence="9">
    <location>
        <begin position="436"/>
        <end position="458"/>
    </location>
</feature>
<dbReference type="AlphaFoldDB" id="A0A419PZL4"/>
<keyword evidence="12" id="KW-1185">Reference proteome</keyword>
<evidence type="ECO:0000256" key="1">
    <source>
        <dbReference type="ARBA" id="ARBA00012513"/>
    </source>
</evidence>
<gene>
    <name evidence="11" type="ORF">CSKR_105972</name>
</gene>
<evidence type="ECO:0000256" key="8">
    <source>
        <dbReference type="ARBA" id="ARBA00048679"/>
    </source>
</evidence>
<dbReference type="FunFam" id="1.10.510.10:FF:000571">
    <property type="entry name" value="Maternal embryonic leucine zipper kinase"/>
    <property type="match status" value="1"/>
</dbReference>
<proteinExistence type="predicted"/>
<feature type="region of interest" description="Disordered" evidence="9">
    <location>
        <begin position="60"/>
        <end position="182"/>
    </location>
</feature>
<dbReference type="Pfam" id="PF00069">
    <property type="entry name" value="Pkinase"/>
    <property type="match status" value="2"/>
</dbReference>
<dbReference type="FunFam" id="3.30.200.20:FF:000003">
    <property type="entry name" value="Non-specific serine/threonine protein kinase"/>
    <property type="match status" value="1"/>
</dbReference>
<dbReference type="Gene3D" id="1.10.510.10">
    <property type="entry name" value="Transferase(Phosphotransferase) domain 1"/>
    <property type="match status" value="2"/>
</dbReference>
<name>A0A419PZL4_CLOSI</name>
<evidence type="ECO:0000313" key="11">
    <source>
        <dbReference type="EMBL" id="KAG5449924.1"/>
    </source>
</evidence>
<feature type="domain" description="Protein kinase" evidence="10">
    <location>
        <begin position="257"/>
        <end position="629"/>
    </location>
</feature>
<feature type="region of interest" description="Disordered" evidence="9">
    <location>
        <begin position="203"/>
        <end position="243"/>
    </location>
</feature>
<reference evidence="11 12" key="2">
    <citation type="journal article" date="2021" name="Genomics">
        <title>High-quality reference genome for Clonorchis sinensis.</title>
        <authorList>
            <person name="Young N.D."/>
            <person name="Stroehlein A.J."/>
            <person name="Kinkar L."/>
            <person name="Wang T."/>
            <person name="Sohn W.M."/>
            <person name="Chang B.C.H."/>
            <person name="Kaur P."/>
            <person name="Weisz D."/>
            <person name="Dudchenko O."/>
            <person name="Aiden E.L."/>
            <person name="Korhonen P.K."/>
            <person name="Gasser R.B."/>
        </authorList>
    </citation>
    <scope>NUCLEOTIDE SEQUENCE [LARGE SCALE GENOMIC DNA]</scope>
    <source>
        <strain evidence="11">Cs-k2</strain>
    </source>
</reference>
<dbReference type="OrthoDB" id="193931at2759"/>
<feature type="compositionally biased region" description="Basic residues" evidence="9">
    <location>
        <begin position="852"/>
        <end position="865"/>
    </location>
</feature>
<dbReference type="SMART" id="SM00220">
    <property type="entry name" value="S_TKc"/>
    <property type="match status" value="1"/>
</dbReference>
<dbReference type="GO" id="GO:0005737">
    <property type="term" value="C:cytoplasm"/>
    <property type="evidence" value="ECO:0007669"/>
    <property type="project" value="TreeGrafter"/>
</dbReference>
<dbReference type="EC" id="2.7.11.1" evidence="1"/>
<evidence type="ECO:0000256" key="7">
    <source>
        <dbReference type="ARBA" id="ARBA00047899"/>
    </source>
</evidence>
<evidence type="ECO:0000259" key="10">
    <source>
        <dbReference type="PROSITE" id="PS50011"/>
    </source>
</evidence>
<dbReference type="PANTHER" id="PTHR24346">
    <property type="entry name" value="MAP/MICROTUBULE AFFINITY-REGULATING KINASE"/>
    <property type="match status" value="1"/>
</dbReference>
<comment type="caution">
    <text evidence="11">The sequence shown here is derived from an EMBL/GenBank/DDBJ whole genome shotgun (WGS) entry which is preliminary data.</text>
</comment>
<dbReference type="InterPro" id="IPR017441">
    <property type="entry name" value="Protein_kinase_ATP_BS"/>
</dbReference>
<evidence type="ECO:0000256" key="6">
    <source>
        <dbReference type="ARBA" id="ARBA00022840"/>
    </source>
</evidence>
<feature type="region of interest" description="Disordered" evidence="9">
    <location>
        <begin position="436"/>
        <end position="484"/>
    </location>
</feature>
<keyword evidence="4" id="KW-0547">Nucleotide-binding</keyword>
<feature type="compositionally biased region" description="Polar residues" evidence="9">
    <location>
        <begin position="69"/>
        <end position="78"/>
    </location>
</feature>
<dbReference type="InParanoid" id="A0A419PZL4"/>
<feature type="compositionally biased region" description="Low complexity" evidence="9">
    <location>
        <begin position="154"/>
        <end position="167"/>
    </location>
</feature>
<keyword evidence="5 11" id="KW-0418">Kinase</keyword>
<dbReference type="SUPFAM" id="SSF56112">
    <property type="entry name" value="Protein kinase-like (PK-like)"/>
    <property type="match status" value="1"/>
</dbReference>
<keyword evidence="3" id="KW-0808">Transferase</keyword>
<dbReference type="Proteomes" id="UP000286415">
    <property type="component" value="Unassembled WGS sequence"/>
</dbReference>
<dbReference type="PANTHER" id="PTHR24346:SF49">
    <property type="entry name" value="NIM1 SERINE_THREONINE PROTEIN KINASE"/>
    <property type="match status" value="1"/>
</dbReference>
<dbReference type="EMBL" id="NIRI02000042">
    <property type="protein sequence ID" value="KAG5449924.1"/>
    <property type="molecule type" value="Genomic_DNA"/>
</dbReference>
<dbReference type="PROSITE" id="PS00108">
    <property type="entry name" value="PROTEIN_KINASE_ST"/>
    <property type="match status" value="1"/>
</dbReference>
<keyword evidence="2" id="KW-0723">Serine/threonine-protein kinase</keyword>
<dbReference type="STRING" id="79923.A0A419PZL4"/>
<comment type="catalytic activity">
    <reaction evidence="8">
        <text>L-seryl-[protein] + ATP = O-phospho-L-seryl-[protein] + ADP + H(+)</text>
        <dbReference type="Rhea" id="RHEA:17989"/>
        <dbReference type="Rhea" id="RHEA-COMP:9863"/>
        <dbReference type="Rhea" id="RHEA-COMP:11604"/>
        <dbReference type="ChEBI" id="CHEBI:15378"/>
        <dbReference type="ChEBI" id="CHEBI:29999"/>
        <dbReference type="ChEBI" id="CHEBI:30616"/>
        <dbReference type="ChEBI" id="CHEBI:83421"/>
        <dbReference type="ChEBI" id="CHEBI:456216"/>
        <dbReference type="EC" id="2.7.11.1"/>
    </reaction>
</comment>
<evidence type="ECO:0000256" key="4">
    <source>
        <dbReference type="ARBA" id="ARBA00022741"/>
    </source>
</evidence>
<dbReference type="InterPro" id="IPR000719">
    <property type="entry name" value="Prot_kinase_dom"/>
</dbReference>
<dbReference type="GO" id="GO:0000226">
    <property type="term" value="P:microtubule cytoskeleton organization"/>
    <property type="evidence" value="ECO:0007669"/>
    <property type="project" value="TreeGrafter"/>
</dbReference>
<dbReference type="GO" id="GO:0050321">
    <property type="term" value="F:tau-protein kinase activity"/>
    <property type="evidence" value="ECO:0007669"/>
    <property type="project" value="TreeGrafter"/>
</dbReference>
<evidence type="ECO:0000256" key="5">
    <source>
        <dbReference type="ARBA" id="ARBA00022777"/>
    </source>
</evidence>
<keyword evidence="6" id="KW-0067">ATP-binding</keyword>
<feature type="compositionally biased region" description="Polar residues" evidence="9">
    <location>
        <begin position="129"/>
        <end position="148"/>
    </location>
</feature>
<feature type="compositionally biased region" description="Low complexity" evidence="9">
    <location>
        <begin position="721"/>
        <end position="742"/>
    </location>
</feature>
<dbReference type="InterPro" id="IPR011009">
    <property type="entry name" value="Kinase-like_dom_sf"/>
</dbReference>
<evidence type="ECO:0000313" key="12">
    <source>
        <dbReference type="Proteomes" id="UP000286415"/>
    </source>
</evidence>
<dbReference type="GO" id="GO:0035556">
    <property type="term" value="P:intracellular signal transduction"/>
    <property type="evidence" value="ECO:0007669"/>
    <property type="project" value="TreeGrafter"/>
</dbReference>
<dbReference type="InterPro" id="IPR008271">
    <property type="entry name" value="Ser/Thr_kinase_AS"/>
</dbReference>
<protein>
    <recommendedName>
        <fullName evidence="1">non-specific serine/threonine protein kinase</fullName>
        <ecNumber evidence="1">2.7.11.1</ecNumber>
    </recommendedName>
</protein>
<dbReference type="PROSITE" id="PS50011">
    <property type="entry name" value="PROTEIN_KINASE_DOM"/>
    <property type="match status" value="1"/>
</dbReference>
<feature type="compositionally biased region" description="Low complexity" evidence="9">
    <location>
        <begin position="698"/>
        <end position="711"/>
    </location>
</feature>
<feature type="compositionally biased region" description="Polar residues" evidence="9">
    <location>
        <begin position="836"/>
        <end position="850"/>
    </location>
</feature>
<feature type="compositionally biased region" description="Polar residues" evidence="9">
    <location>
        <begin position="170"/>
        <end position="180"/>
    </location>
</feature>
<feature type="region of interest" description="Disordered" evidence="9">
    <location>
        <begin position="690"/>
        <end position="744"/>
    </location>
</feature>
<feature type="compositionally biased region" description="Polar residues" evidence="9">
    <location>
        <begin position="93"/>
        <end position="116"/>
    </location>
</feature>
<accession>A0A419PZL4</accession>
<evidence type="ECO:0000256" key="3">
    <source>
        <dbReference type="ARBA" id="ARBA00022679"/>
    </source>
</evidence>
<organism evidence="11 12">
    <name type="scientific">Clonorchis sinensis</name>
    <name type="common">Chinese liver fluke</name>
    <dbReference type="NCBI Taxonomy" id="79923"/>
    <lineage>
        <taxon>Eukaryota</taxon>
        <taxon>Metazoa</taxon>
        <taxon>Spiralia</taxon>
        <taxon>Lophotrochozoa</taxon>
        <taxon>Platyhelminthes</taxon>
        <taxon>Trematoda</taxon>
        <taxon>Digenea</taxon>
        <taxon>Opisthorchiida</taxon>
        <taxon>Opisthorchiata</taxon>
        <taxon>Opisthorchiidae</taxon>
        <taxon>Clonorchis</taxon>
    </lineage>
</organism>